<sequence length="1224" mass="138387">MARNVGNIVFLQATGGLSMFDILFSPIWLTLLILLIWIGAGALILYLQSRPAGSSEYRRRVTQHVYNCGESVKIYLELKPPVLQSQPEDHDILLVLDHSGSMGASPGSPLREAIRSMQNFVRQLPDNYHIGLIIFDHEAQVLCQITNKHTEILRALKTIGSGGMTAIHDALDKSLDVLENGRIDVNKTIILLSDGGSNPSLAEKSANKLKTLNSNLSIICIGFGPYVDKILLKNLADKDEDYLHVNKSEDLEPLFNTLVQKISGKKAVAGLIEERVYAPYPFRVDKTGDLSPVSINMIEGNTKISWSMTVLKESIEPVYLNYSLIPECAGWYSIAPSDAQALWKMPGGGKNISMGKIGPNILVLPNGFTWTWPILNPLFWILFGKLIKCSPKKLQIQENERITIKPEPSLPEPIAIPEIKAYASEIKPALIIGLGELGEWTLTRLKWLLRDRCIDKEKFNLLVVQDSSIYNRPIVEFNGCSLQQEERIILQHDLRPYLENLRQQGVPASRNWLPLHQWLGKSIPLTTYADDRRKARLALLLEPDKVATHIQPIVEQIREDEGIVILVAAGNDAEGTGMLAEIAHMCARFSHDVKGVTAVLAPEDSKPSQATVGMVNELARMLSMRGEAIYSDRGEELTYAKQLFDRVLVTDPIHNGQMETSKKIAQLLWSLLAYPEVLSKLPGTIGETCYKVNFSGQNLPQRSLWEWVREKTLSDVINKKWLDISVKNNHVIPSEIPPEVIENYMAAFWGYGDLDQPLPGQLLQKSAMVLQKTTLSVIMEDLSSLPLDNPYHEQQIYCDGERHVFAKYVQVWCYFMLNAEAKYERWGLPVLLETVSRIEQDFEHLMDGANRLSGNTALAPHVALVTSIYKDYLFILNRLRAALERWVQFFTGWQPGMNLTPLVNDCTPVCVDIEMQHKIVEKHLVFNKKDAILQPLYKTWLDSYGQGLLQQLRFQIEPDPGAQNFNIQLCIFDEKMDINDAAQKRAIITKIRKKLNYYQHVVFQWPSADWVNVVNSTPTDAQRFGYFSNSAYPEVNKSIDSEDPFFAASIVTKQIELSQAFLLEPNILGIYAWPEEANASRIANKLENILDFEASFHQNPKIVSLIRDPEKLFALLIDMAEGHLSKQGHKVVLYRNEKHYEVGPTDQNFVGIELFHDIVRQVGLLGISWPDAKYLPAPALEWKLTPEETLKLVEKNPLAIDSSSDPIWALWQEVIKGLVLEYQE</sequence>
<dbReference type="PANTHER" id="PTHR24020">
    <property type="entry name" value="COLLAGEN ALPHA"/>
    <property type="match status" value="1"/>
</dbReference>
<dbReference type="PROSITE" id="PS50234">
    <property type="entry name" value="VWFA"/>
    <property type="match status" value="1"/>
</dbReference>
<accession>A0A1H6F9Q5</accession>
<keyword evidence="4" id="KW-1185">Reference proteome</keyword>
<dbReference type="SMART" id="SM00327">
    <property type="entry name" value="VWA"/>
    <property type="match status" value="1"/>
</dbReference>
<dbReference type="InterPro" id="IPR036465">
    <property type="entry name" value="vWFA_dom_sf"/>
</dbReference>
<dbReference type="InterPro" id="IPR002035">
    <property type="entry name" value="VWF_A"/>
</dbReference>
<reference evidence="3 4" key="1">
    <citation type="submission" date="2016-10" db="EMBL/GenBank/DDBJ databases">
        <authorList>
            <person name="de Groot N.N."/>
        </authorList>
    </citation>
    <scope>NUCLEOTIDE SEQUENCE [LARGE SCALE GENOMIC DNA]</scope>
    <source>
        <strain evidence="3">MBHS1</strain>
    </source>
</reference>
<dbReference type="CDD" id="cd00198">
    <property type="entry name" value="vWFA"/>
    <property type="match status" value="1"/>
</dbReference>
<organism evidence="3 4">
    <name type="scientific">Candidatus Venteria ishoeyi</name>
    <dbReference type="NCBI Taxonomy" id="1899563"/>
    <lineage>
        <taxon>Bacteria</taxon>
        <taxon>Pseudomonadati</taxon>
        <taxon>Pseudomonadota</taxon>
        <taxon>Gammaproteobacteria</taxon>
        <taxon>Thiotrichales</taxon>
        <taxon>Thiotrichaceae</taxon>
        <taxon>Venteria</taxon>
    </lineage>
</organism>
<gene>
    <name evidence="3" type="ORF">MBHS_01609</name>
</gene>
<dbReference type="InterPro" id="IPR050525">
    <property type="entry name" value="ECM_Assembly_Org"/>
</dbReference>
<evidence type="ECO:0000259" key="2">
    <source>
        <dbReference type="PROSITE" id="PS50234"/>
    </source>
</evidence>
<evidence type="ECO:0000256" key="1">
    <source>
        <dbReference type="SAM" id="Phobius"/>
    </source>
</evidence>
<dbReference type="EMBL" id="FMSV02000377">
    <property type="protein sequence ID" value="SEH05754.1"/>
    <property type="molecule type" value="Genomic_DNA"/>
</dbReference>
<feature type="transmembrane region" description="Helical" evidence="1">
    <location>
        <begin position="27"/>
        <end position="47"/>
    </location>
</feature>
<keyword evidence="1" id="KW-1133">Transmembrane helix</keyword>
<keyword evidence="1" id="KW-0472">Membrane</keyword>
<proteinExistence type="predicted"/>
<feature type="domain" description="VWFA" evidence="2">
    <location>
        <begin position="91"/>
        <end position="262"/>
    </location>
</feature>
<dbReference type="SUPFAM" id="SSF53300">
    <property type="entry name" value="vWA-like"/>
    <property type="match status" value="1"/>
</dbReference>
<protein>
    <submittedName>
        <fullName evidence="3">von Willebrand factor type A domain protein</fullName>
    </submittedName>
</protein>
<dbReference type="PANTHER" id="PTHR24020:SF20">
    <property type="entry name" value="PH DOMAIN-CONTAINING PROTEIN"/>
    <property type="match status" value="1"/>
</dbReference>
<dbReference type="Gene3D" id="3.40.50.410">
    <property type="entry name" value="von Willebrand factor, type A domain"/>
    <property type="match status" value="1"/>
</dbReference>
<dbReference type="Proteomes" id="UP000236724">
    <property type="component" value="Unassembled WGS sequence"/>
</dbReference>
<keyword evidence="1" id="KW-0812">Transmembrane</keyword>
<evidence type="ECO:0000313" key="3">
    <source>
        <dbReference type="EMBL" id="SEH05754.1"/>
    </source>
</evidence>
<evidence type="ECO:0000313" key="4">
    <source>
        <dbReference type="Proteomes" id="UP000236724"/>
    </source>
</evidence>
<name>A0A1H6F9Q5_9GAMM</name>
<dbReference type="AlphaFoldDB" id="A0A1H6F9Q5"/>
<dbReference type="Pfam" id="PF00092">
    <property type="entry name" value="VWA"/>
    <property type="match status" value="1"/>
</dbReference>